<name>A0AAV1WWW1_LUPLU</name>
<comment type="similarity">
    <text evidence="2">Belongs to the UPF0496 family.</text>
</comment>
<evidence type="ECO:0000256" key="6">
    <source>
        <dbReference type="SAM" id="Coils"/>
    </source>
</evidence>
<dbReference type="PANTHER" id="PTHR31113:SF38">
    <property type="entry name" value="UPF0496 PLANT-LIKE PROTEIN"/>
    <property type="match status" value="1"/>
</dbReference>
<dbReference type="GO" id="GO:0016020">
    <property type="term" value="C:membrane"/>
    <property type="evidence" value="ECO:0007669"/>
    <property type="project" value="UniProtKB-SubCell"/>
</dbReference>
<dbReference type="Pfam" id="PF05055">
    <property type="entry name" value="DUF677"/>
    <property type="match status" value="1"/>
</dbReference>
<feature type="coiled-coil region" evidence="6">
    <location>
        <begin position="62"/>
        <end position="89"/>
    </location>
</feature>
<comment type="subcellular location">
    <subcellularLocation>
        <location evidence="1">Membrane</location>
    </subcellularLocation>
</comment>
<evidence type="ECO:0000256" key="4">
    <source>
        <dbReference type="ARBA" id="ARBA00022989"/>
    </source>
</evidence>
<reference evidence="7 8" key="1">
    <citation type="submission" date="2024-03" db="EMBL/GenBank/DDBJ databases">
        <authorList>
            <person name="Martinez-Hernandez J."/>
        </authorList>
    </citation>
    <scope>NUCLEOTIDE SEQUENCE [LARGE SCALE GENOMIC DNA]</scope>
</reference>
<keyword evidence="5" id="KW-0472">Membrane</keyword>
<evidence type="ECO:0000256" key="1">
    <source>
        <dbReference type="ARBA" id="ARBA00004370"/>
    </source>
</evidence>
<dbReference type="EMBL" id="CAXHTB010000010">
    <property type="protein sequence ID" value="CAL0313373.1"/>
    <property type="molecule type" value="Genomic_DNA"/>
</dbReference>
<evidence type="ECO:0000256" key="5">
    <source>
        <dbReference type="ARBA" id="ARBA00023136"/>
    </source>
</evidence>
<gene>
    <name evidence="7" type="ORF">LLUT_LOCUS14433</name>
</gene>
<dbReference type="InterPro" id="IPR007749">
    <property type="entry name" value="DUF677"/>
</dbReference>
<keyword evidence="6" id="KW-0175">Coiled coil</keyword>
<evidence type="ECO:0000256" key="2">
    <source>
        <dbReference type="ARBA" id="ARBA00009074"/>
    </source>
</evidence>
<comment type="caution">
    <text evidence="7">The sequence shown here is derived from an EMBL/GenBank/DDBJ whole genome shotgun (WGS) entry which is preliminary data.</text>
</comment>
<sequence length="113" mass="12903">MGMVFTVRRTFVAIVVASAVPIGSMGKWIDTVFKNNEDELKAHNEVTISMRVHTQDVVIKSLDNIRELIHRLKIEIQSLLQNVDFAIEEEAMKVAIEDIKKKLIVIMNNIEDL</sequence>
<keyword evidence="8" id="KW-1185">Reference proteome</keyword>
<dbReference type="AlphaFoldDB" id="A0AAV1WWW1"/>
<keyword evidence="3" id="KW-0812">Transmembrane</keyword>
<protein>
    <submittedName>
        <fullName evidence="7">Uncharacterized protein</fullName>
    </submittedName>
</protein>
<evidence type="ECO:0000313" key="8">
    <source>
        <dbReference type="Proteomes" id="UP001497480"/>
    </source>
</evidence>
<accession>A0AAV1WWW1</accession>
<dbReference type="Proteomes" id="UP001497480">
    <property type="component" value="Unassembled WGS sequence"/>
</dbReference>
<evidence type="ECO:0000256" key="3">
    <source>
        <dbReference type="ARBA" id="ARBA00022692"/>
    </source>
</evidence>
<proteinExistence type="inferred from homology"/>
<evidence type="ECO:0000313" key="7">
    <source>
        <dbReference type="EMBL" id="CAL0313373.1"/>
    </source>
</evidence>
<organism evidence="7 8">
    <name type="scientific">Lupinus luteus</name>
    <name type="common">European yellow lupine</name>
    <dbReference type="NCBI Taxonomy" id="3873"/>
    <lineage>
        <taxon>Eukaryota</taxon>
        <taxon>Viridiplantae</taxon>
        <taxon>Streptophyta</taxon>
        <taxon>Embryophyta</taxon>
        <taxon>Tracheophyta</taxon>
        <taxon>Spermatophyta</taxon>
        <taxon>Magnoliopsida</taxon>
        <taxon>eudicotyledons</taxon>
        <taxon>Gunneridae</taxon>
        <taxon>Pentapetalae</taxon>
        <taxon>rosids</taxon>
        <taxon>fabids</taxon>
        <taxon>Fabales</taxon>
        <taxon>Fabaceae</taxon>
        <taxon>Papilionoideae</taxon>
        <taxon>50 kb inversion clade</taxon>
        <taxon>genistoids sensu lato</taxon>
        <taxon>core genistoids</taxon>
        <taxon>Genisteae</taxon>
        <taxon>Lupinus</taxon>
    </lineage>
</organism>
<keyword evidence="4" id="KW-1133">Transmembrane helix</keyword>
<dbReference type="PANTHER" id="PTHR31113">
    <property type="entry name" value="UPF0496 PROTEIN 3-RELATED"/>
    <property type="match status" value="1"/>
</dbReference>